<comment type="caution">
    <text evidence="2">The sequence shown here is derived from an EMBL/GenBank/DDBJ whole genome shotgun (WGS) entry which is preliminary data.</text>
</comment>
<dbReference type="SMART" id="SM00530">
    <property type="entry name" value="HTH_XRE"/>
    <property type="match status" value="1"/>
</dbReference>
<evidence type="ECO:0000313" key="3">
    <source>
        <dbReference type="Proteomes" id="UP000579647"/>
    </source>
</evidence>
<dbReference type="InterPro" id="IPR001387">
    <property type="entry name" value="Cro/C1-type_HTH"/>
</dbReference>
<gene>
    <name evidence="2" type="ORF">HNR07_002207</name>
</gene>
<dbReference type="InterPro" id="IPR010982">
    <property type="entry name" value="Lambda_DNA-bd_dom_sf"/>
</dbReference>
<proteinExistence type="predicted"/>
<dbReference type="GO" id="GO:0003677">
    <property type="term" value="F:DNA binding"/>
    <property type="evidence" value="ECO:0007669"/>
    <property type="project" value="InterPro"/>
</dbReference>
<evidence type="ECO:0000313" key="2">
    <source>
        <dbReference type="EMBL" id="MBB5491070.1"/>
    </source>
</evidence>
<dbReference type="InterPro" id="IPR043917">
    <property type="entry name" value="DUF5753"/>
</dbReference>
<feature type="domain" description="HTH cro/C1-type" evidence="1">
    <location>
        <begin position="10"/>
        <end position="64"/>
    </location>
</feature>
<protein>
    <submittedName>
        <fullName evidence="2">Transcriptional regulator with XRE-family HTH domain</fullName>
    </submittedName>
</protein>
<evidence type="ECO:0000259" key="1">
    <source>
        <dbReference type="PROSITE" id="PS50943"/>
    </source>
</evidence>
<dbReference type="EMBL" id="JACHDO010000001">
    <property type="protein sequence ID" value="MBB5491070.1"/>
    <property type="molecule type" value="Genomic_DNA"/>
</dbReference>
<organism evidence="2 3">
    <name type="scientific">Nocardiopsis metallicus</name>
    <dbReference type="NCBI Taxonomy" id="179819"/>
    <lineage>
        <taxon>Bacteria</taxon>
        <taxon>Bacillati</taxon>
        <taxon>Actinomycetota</taxon>
        <taxon>Actinomycetes</taxon>
        <taxon>Streptosporangiales</taxon>
        <taxon>Nocardiopsidaceae</taxon>
        <taxon>Nocardiopsis</taxon>
    </lineage>
</organism>
<keyword evidence="3" id="KW-1185">Reference proteome</keyword>
<dbReference type="CDD" id="cd00093">
    <property type="entry name" value="HTH_XRE"/>
    <property type="match status" value="1"/>
</dbReference>
<name>A0A840W2F8_9ACTN</name>
<dbReference type="SUPFAM" id="SSF47413">
    <property type="entry name" value="lambda repressor-like DNA-binding domains"/>
    <property type="match status" value="1"/>
</dbReference>
<dbReference type="Proteomes" id="UP000579647">
    <property type="component" value="Unassembled WGS sequence"/>
</dbReference>
<dbReference type="Gene3D" id="1.10.260.40">
    <property type="entry name" value="lambda repressor-like DNA-binding domains"/>
    <property type="match status" value="1"/>
</dbReference>
<dbReference type="PROSITE" id="PS50943">
    <property type="entry name" value="HTH_CROC1"/>
    <property type="match status" value="1"/>
</dbReference>
<dbReference type="Pfam" id="PF19054">
    <property type="entry name" value="DUF5753"/>
    <property type="match status" value="1"/>
</dbReference>
<dbReference type="Pfam" id="PF13560">
    <property type="entry name" value="HTH_31"/>
    <property type="match status" value="1"/>
</dbReference>
<dbReference type="RefSeq" id="WP_184364711.1">
    <property type="nucleotide sequence ID" value="NZ_BAAAKM010000002.1"/>
</dbReference>
<accession>A0A840W2F8</accession>
<sequence length="256" mass="28699">MVEQEFGQYLKKERKRAGYTLRGLAKAAGTSASTLSRWENDHSVPVRRDVLKLDEALGLKGALFRKWEFYTSPSALLPWMLDAGKLQEAATAITCISPALLPGLLQSPLYAEAVFKEGQPLWSATEIARVVALRANRYEYLRERNNPEITAVIPAAALSMLPEVIRREQVQRLQWLMDDGVRFHLVPPPRIILGVTSPLLLVRLEDGTRAASSDHQSGNVVFDASSGLERLFEIERRVLADALPLEQSRQLLKEMI</sequence>
<reference evidence="2 3" key="1">
    <citation type="submission" date="2020-08" db="EMBL/GenBank/DDBJ databases">
        <title>Sequencing the genomes of 1000 actinobacteria strains.</title>
        <authorList>
            <person name="Klenk H.-P."/>
        </authorList>
    </citation>
    <scope>NUCLEOTIDE SEQUENCE [LARGE SCALE GENOMIC DNA]</scope>
    <source>
        <strain evidence="2 3">DSM 44598</strain>
    </source>
</reference>
<dbReference type="AlphaFoldDB" id="A0A840W2F8"/>